<dbReference type="RefSeq" id="WP_074793309.1">
    <property type="nucleotide sequence ID" value="NZ_FOAD01000003.1"/>
</dbReference>
<keyword evidence="4" id="KW-0436">Ligase</keyword>
<proteinExistence type="predicted"/>
<keyword evidence="2" id="KW-0812">Transmembrane</keyword>
<dbReference type="PANTHER" id="PTHR21621:SF0">
    <property type="entry name" value="BETA-CITRYLGLUTAMATE SYNTHASE B-RELATED"/>
    <property type="match status" value="1"/>
</dbReference>
<evidence type="ECO:0000259" key="3">
    <source>
        <dbReference type="PROSITE" id="PS50975"/>
    </source>
</evidence>
<accession>A0A1H7NFH3</accession>
<dbReference type="InterPro" id="IPR011761">
    <property type="entry name" value="ATP-grasp"/>
</dbReference>
<dbReference type="GO" id="GO:0009432">
    <property type="term" value="P:SOS response"/>
    <property type="evidence" value="ECO:0007669"/>
    <property type="project" value="TreeGrafter"/>
</dbReference>
<dbReference type="GO" id="GO:0005524">
    <property type="term" value="F:ATP binding"/>
    <property type="evidence" value="ECO:0007669"/>
    <property type="project" value="UniProtKB-UniRule"/>
</dbReference>
<dbReference type="Proteomes" id="UP000183894">
    <property type="component" value="Unassembled WGS sequence"/>
</dbReference>
<gene>
    <name evidence="4" type="ORF">SAMN04488691_103294</name>
</gene>
<dbReference type="SUPFAM" id="SSF56059">
    <property type="entry name" value="Glutathione synthetase ATP-binding domain-like"/>
    <property type="match status" value="1"/>
</dbReference>
<keyword evidence="2" id="KW-1133">Transmembrane helix</keyword>
<dbReference type="PANTHER" id="PTHR21621">
    <property type="entry name" value="RIBOSOMAL PROTEIN S6 MODIFICATION PROTEIN"/>
    <property type="match status" value="1"/>
</dbReference>
<dbReference type="Gene3D" id="3.30.470.20">
    <property type="entry name" value="ATP-grasp fold, B domain"/>
    <property type="match status" value="1"/>
</dbReference>
<dbReference type="GO" id="GO:0005737">
    <property type="term" value="C:cytoplasm"/>
    <property type="evidence" value="ECO:0007669"/>
    <property type="project" value="TreeGrafter"/>
</dbReference>
<organism evidence="4 5">
    <name type="scientific">Haloferax larsenii</name>
    <dbReference type="NCBI Taxonomy" id="302484"/>
    <lineage>
        <taxon>Archaea</taxon>
        <taxon>Methanobacteriati</taxon>
        <taxon>Methanobacteriota</taxon>
        <taxon>Stenosarchaea group</taxon>
        <taxon>Halobacteria</taxon>
        <taxon>Halobacteriales</taxon>
        <taxon>Haloferacaceae</taxon>
        <taxon>Haloferax</taxon>
    </lineage>
</organism>
<feature type="domain" description="ATP-grasp" evidence="3">
    <location>
        <begin position="306"/>
        <end position="573"/>
    </location>
</feature>
<dbReference type="Pfam" id="PF14397">
    <property type="entry name" value="ATPgrasp_ST"/>
    <property type="match status" value="1"/>
</dbReference>
<feature type="transmembrane region" description="Helical" evidence="2">
    <location>
        <begin position="20"/>
        <end position="41"/>
    </location>
</feature>
<feature type="transmembrane region" description="Helical" evidence="2">
    <location>
        <begin position="151"/>
        <end position="168"/>
    </location>
</feature>
<dbReference type="EMBL" id="FOAD01000003">
    <property type="protein sequence ID" value="SEL22081.1"/>
    <property type="molecule type" value="Genomic_DNA"/>
</dbReference>
<dbReference type="Pfam" id="PF14402">
    <property type="entry name" value="7TM_transglut"/>
    <property type="match status" value="1"/>
</dbReference>
<dbReference type="GO" id="GO:0018169">
    <property type="term" value="F:ribosomal S6-glutamic acid ligase activity"/>
    <property type="evidence" value="ECO:0007669"/>
    <property type="project" value="TreeGrafter"/>
</dbReference>
<keyword evidence="1" id="KW-0547">Nucleotide-binding</keyword>
<evidence type="ECO:0000313" key="5">
    <source>
        <dbReference type="Proteomes" id="UP000183894"/>
    </source>
</evidence>
<protein>
    <submittedName>
        <fullName evidence="4">Alpha-L-glutamate ligase-related protein</fullName>
    </submittedName>
</protein>
<feature type="transmembrane region" description="Helical" evidence="2">
    <location>
        <begin position="125"/>
        <end position="145"/>
    </location>
</feature>
<sequence length="608" mass="65866">MTDSRLAAALDDFFERFLVVYPIVGLILALFLAGALVQRQVPDLAGAFEPYRLFFQIAIAGLAVAFFRNTIGARSYGLFAPASIAFVLVLAGPFWGVLVFLNVFIISLATAFVVSPLRLGSAPRLATQLVVVGFSLALFRVLGALPELNPYFSATSVFFPTIITVWFADRFARDVDERGWPLPSLRLAWTTGAIFLAYLVMSSEALVSYLMTTPTAWSILVGVNILVGYYSRFRLTEYVRFGDHFGGALAGLVARGTTIKDRFRGDESPVEYHGVDEVLSMNERNRYIARYNPPAVAGQVEKATIKQRLHRLGIPAPETYAVATRVSDLHALSEEMASRDEFVLKPGDASGGEGIVVVSGRNDDGTFDASMGHLSQSELSAHAHRIVQGQYTGLELRDSALLEERIVPAPFFETLCGGGVPDVRVIVFRGIPVMSMTRLPTRESDGAANLHKGAVGVGLSIADGRSIHAFQQSRNRTLDVHPDTGADISDVAIPNWNAVLVTAAEAATVSNLGYCGVDITLDEAGEPVVFEVNVRPGLGIQNATQSGLKGRLRALEQLPSSYDFLDVRRAVALARTWDRAGWPADLESVVTADEVSGVIRETEVNVDA</sequence>
<feature type="transmembrane region" description="Helical" evidence="2">
    <location>
        <begin position="53"/>
        <end position="71"/>
    </location>
</feature>
<evidence type="ECO:0000313" key="4">
    <source>
        <dbReference type="EMBL" id="SEL22081.1"/>
    </source>
</evidence>
<dbReference type="OrthoDB" id="242577at2157"/>
<dbReference type="InterPro" id="IPR039523">
    <property type="entry name" value="RimK-rel_E_lig_ATP-grasp"/>
</dbReference>
<dbReference type="GO" id="GO:0046872">
    <property type="term" value="F:metal ion binding"/>
    <property type="evidence" value="ECO:0007669"/>
    <property type="project" value="InterPro"/>
</dbReference>
<dbReference type="AlphaFoldDB" id="A0A1H7NFH3"/>
<dbReference type="InterPro" id="IPR025840">
    <property type="entry name" value="7TM_transglut"/>
</dbReference>
<name>A0A1H7NFH3_HALLR</name>
<evidence type="ECO:0000256" key="1">
    <source>
        <dbReference type="PROSITE-ProRule" id="PRU00409"/>
    </source>
</evidence>
<feature type="transmembrane region" description="Helical" evidence="2">
    <location>
        <begin position="206"/>
        <end position="230"/>
    </location>
</feature>
<keyword evidence="2" id="KW-0472">Membrane</keyword>
<reference evidence="4 5" key="1">
    <citation type="submission" date="2016-10" db="EMBL/GenBank/DDBJ databases">
        <authorList>
            <person name="de Groot N.N."/>
        </authorList>
    </citation>
    <scope>NUCLEOTIDE SEQUENCE [LARGE SCALE GENOMIC DNA]</scope>
    <source>
        <strain evidence="4 5">CDM_5</strain>
    </source>
</reference>
<feature type="transmembrane region" description="Helical" evidence="2">
    <location>
        <begin position="180"/>
        <end position="200"/>
    </location>
</feature>
<evidence type="ECO:0000256" key="2">
    <source>
        <dbReference type="SAM" id="Phobius"/>
    </source>
</evidence>
<keyword evidence="1" id="KW-0067">ATP-binding</keyword>
<dbReference type="PROSITE" id="PS50975">
    <property type="entry name" value="ATP_GRASP"/>
    <property type="match status" value="1"/>
</dbReference>
<feature type="transmembrane region" description="Helical" evidence="2">
    <location>
        <begin position="83"/>
        <end position="113"/>
    </location>
</feature>